<dbReference type="Proteomes" id="UP000887564">
    <property type="component" value="Unplaced"/>
</dbReference>
<evidence type="ECO:0000256" key="1">
    <source>
        <dbReference type="SAM" id="Phobius"/>
    </source>
</evidence>
<evidence type="ECO:0000313" key="2">
    <source>
        <dbReference type="Proteomes" id="UP000887564"/>
    </source>
</evidence>
<dbReference type="WBParaSite" id="PEQ_0000905401-mRNA-1">
    <property type="protein sequence ID" value="PEQ_0000905401-mRNA-1"/>
    <property type="gene ID" value="PEQ_0000905401"/>
</dbReference>
<accession>A0A914RW21</accession>
<feature type="transmembrane region" description="Helical" evidence="1">
    <location>
        <begin position="81"/>
        <end position="101"/>
    </location>
</feature>
<organism evidence="2 3">
    <name type="scientific">Parascaris equorum</name>
    <name type="common">Equine roundworm</name>
    <dbReference type="NCBI Taxonomy" id="6256"/>
    <lineage>
        <taxon>Eukaryota</taxon>
        <taxon>Metazoa</taxon>
        <taxon>Ecdysozoa</taxon>
        <taxon>Nematoda</taxon>
        <taxon>Chromadorea</taxon>
        <taxon>Rhabditida</taxon>
        <taxon>Spirurina</taxon>
        <taxon>Ascaridomorpha</taxon>
        <taxon>Ascaridoidea</taxon>
        <taxon>Ascarididae</taxon>
        <taxon>Parascaris</taxon>
    </lineage>
</organism>
<keyword evidence="2" id="KW-1185">Reference proteome</keyword>
<keyword evidence="1" id="KW-1133">Transmembrane helix</keyword>
<keyword evidence="1" id="KW-0812">Transmembrane</keyword>
<protein>
    <submittedName>
        <fullName evidence="3">Uncharacterized protein</fullName>
    </submittedName>
</protein>
<dbReference type="AlphaFoldDB" id="A0A914RW21"/>
<evidence type="ECO:0000313" key="3">
    <source>
        <dbReference type="WBParaSite" id="PEQ_0000905401-mRNA-1"/>
    </source>
</evidence>
<keyword evidence="1" id="KW-0472">Membrane</keyword>
<name>A0A914RW21_PAREQ</name>
<reference evidence="3" key="1">
    <citation type="submission" date="2022-11" db="UniProtKB">
        <authorList>
            <consortium name="WormBaseParasite"/>
        </authorList>
    </citation>
    <scope>IDENTIFICATION</scope>
</reference>
<proteinExistence type="predicted"/>
<sequence>MDINLTMSVLSKFFGDVLGFRIHTANCYELHHTWNPNCYGAIRDAMWDSCSFSFRTYATGLIEELTPKPRKHLANHGYVRLLPNGQIVAFAVGLAGFMYLFRRRLLTQNLCSLLNEICRVRKCPYFSLAICLNDKDEEFINANMFRGAQEVLAMCFSERLSRLRRISLHSKSAAECGHDGNSSVLCFIQQLSNVVLSERLNRYACYRLLVTEGYLPQIPYGDILLYTLSTGYVLWCVTIEPHAIRK</sequence>